<feature type="compositionally biased region" description="Low complexity" evidence="5">
    <location>
        <begin position="170"/>
        <end position="181"/>
    </location>
</feature>
<dbReference type="AlphaFoldDB" id="A0A060VVF9"/>
<keyword evidence="2" id="KW-0963">Cytoplasm</keyword>
<feature type="compositionally biased region" description="Basic and acidic residues" evidence="5">
    <location>
        <begin position="17"/>
        <end position="49"/>
    </location>
</feature>
<dbReference type="STRING" id="8022.A0A060VVF9"/>
<evidence type="ECO:0000313" key="7">
    <source>
        <dbReference type="Proteomes" id="UP000193380"/>
    </source>
</evidence>
<feature type="region of interest" description="Disordered" evidence="5">
    <location>
        <begin position="16"/>
        <end position="49"/>
    </location>
</feature>
<protein>
    <recommendedName>
        <fullName evidence="8">Centrosomal protein of 164 kDa</fullName>
    </recommendedName>
</protein>
<organism evidence="6 7">
    <name type="scientific">Oncorhynchus mykiss</name>
    <name type="common">Rainbow trout</name>
    <name type="synonym">Salmo gairdneri</name>
    <dbReference type="NCBI Taxonomy" id="8022"/>
    <lineage>
        <taxon>Eukaryota</taxon>
        <taxon>Metazoa</taxon>
        <taxon>Chordata</taxon>
        <taxon>Craniata</taxon>
        <taxon>Vertebrata</taxon>
        <taxon>Euteleostomi</taxon>
        <taxon>Actinopterygii</taxon>
        <taxon>Neopterygii</taxon>
        <taxon>Teleostei</taxon>
        <taxon>Protacanthopterygii</taxon>
        <taxon>Salmoniformes</taxon>
        <taxon>Salmonidae</taxon>
        <taxon>Salmoninae</taxon>
        <taxon>Oncorhynchus</taxon>
    </lineage>
</organism>
<accession>A0A060VVF9</accession>
<feature type="region of interest" description="Disordered" evidence="5">
    <location>
        <begin position="170"/>
        <end position="190"/>
    </location>
</feature>
<dbReference type="PANTHER" id="PTHR18902">
    <property type="entry name" value="NUCLEAR MITOTIC APPARATUS PROTEIN 1-RELATED"/>
    <property type="match status" value="1"/>
</dbReference>
<dbReference type="EMBL" id="FR904313">
    <property type="protein sequence ID" value="CDQ58857.1"/>
    <property type="molecule type" value="Genomic_DNA"/>
</dbReference>
<reference evidence="6" key="1">
    <citation type="journal article" date="2014" name="Nat. Commun.">
        <title>The rainbow trout genome provides novel insights into evolution after whole-genome duplication in vertebrates.</title>
        <authorList>
            <person name="Berthelot C."/>
            <person name="Brunet F."/>
            <person name="Chalopin D."/>
            <person name="Juanchich A."/>
            <person name="Bernard M."/>
            <person name="Noel B."/>
            <person name="Bento P."/>
            <person name="Da Silva C."/>
            <person name="Labadie K."/>
            <person name="Alberti A."/>
            <person name="Aury J.M."/>
            <person name="Louis A."/>
            <person name="Dehais P."/>
            <person name="Bardou P."/>
            <person name="Montfort J."/>
            <person name="Klopp C."/>
            <person name="Cabau C."/>
            <person name="Gaspin C."/>
            <person name="Thorgaard G.H."/>
            <person name="Boussaha M."/>
            <person name="Quillet E."/>
            <person name="Guyomard R."/>
            <person name="Galiana D."/>
            <person name="Bobe J."/>
            <person name="Volff J.N."/>
            <person name="Genet C."/>
            <person name="Wincker P."/>
            <person name="Jaillon O."/>
            <person name="Roest Crollius H."/>
            <person name="Guiguen Y."/>
        </authorList>
    </citation>
    <scope>NUCLEOTIDE SEQUENCE [LARGE SCALE GENOMIC DNA]</scope>
</reference>
<evidence type="ECO:0000256" key="3">
    <source>
        <dbReference type="ARBA" id="ARBA00022553"/>
    </source>
</evidence>
<dbReference type="PaxDb" id="8022-A0A060VVF9"/>
<comment type="subcellular location">
    <subcellularLocation>
        <location evidence="1">Cytoplasm</location>
    </subcellularLocation>
</comment>
<dbReference type="Proteomes" id="UP000193380">
    <property type="component" value="Unassembled WGS sequence"/>
</dbReference>
<dbReference type="GO" id="GO:0097539">
    <property type="term" value="C:ciliary transition fiber"/>
    <property type="evidence" value="ECO:0007669"/>
    <property type="project" value="TreeGrafter"/>
</dbReference>
<reference evidence="6" key="2">
    <citation type="submission" date="2014-03" db="EMBL/GenBank/DDBJ databases">
        <authorList>
            <person name="Genoscope - CEA"/>
        </authorList>
    </citation>
    <scope>NUCLEOTIDE SEQUENCE</scope>
</reference>
<name>A0A060VVF9_ONCMY</name>
<dbReference type="GO" id="GO:0005814">
    <property type="term" value="C:centriole"/>
    <property type="evidence" value="ECO:0007669"/>
    <property type="project" value="TreeGrafter"/>
</dbReference>
<gene>
    <name evidence="6" type="ORF">GSONMT00078613001</name>
</gene>
<evidence type="ECO:0000256" key="5">
    <source>
        <dbReference type="SAM" id="MobiDB-lite"/>
    </source>
</evidence>
<evidence type="ECO:0000256" key="2">
    <source>
        <dbReference type="ARBA" id="ARBA00022490"/>
    </source>
</evidence>
<evidence type="ECO:0000313" key="6">
    <source>
        <dbReference type="EMBL" id="CDQ58857.1"/>
    </source>
</evidence>
<keyword evidence="3" id="KW-0597">Phosphoprotein</keyword>
<proteinExistence type="predicted"/>
<sequence>MCLHEYLERLGMASASERNELTNTREELERMREERDKAREESKRIKEERDRLESKVELLQERCDRLGRRVRYTHTPEERKKEKDCEAAPSAGREKVLHVEHLKEPLSPISRDSESSLDEYREHACMLHLSILTNFYVLHQYISSEGLSLQKARRFLERESGRLSERQAALQAAQAQSSSSQYPNTTSHAQATQEMYRNLQQVRVSASDVEELRVTVQRGNSLLRRKEERLQQLESSVSHHHYYDDQGRLAADRKVTFDVTESDMSSVSNGHDGPGGEPTVPAKVQHLAESLQHISGQLNTVLGALGSLTQRQTPYQPLPLPLPLSQPRTPTSMPLSQLSMPLSGPSWAWAPHSTSTPLRDSEDLLNSRWAKLFPGAPIESIATSSLRTNALYSGYSPASEQARSLSSMQPKAVEMDGQRLQGLIDGNKRWLETRRKDPSVPLFTRYRTPPTMSGLVQLSLDDNNQIKVYHY</sequence>
<dbReference type="GO" id="GO:0005737">
    <property type="term" value="C:cytoplasm"/>
    <property type="evidence" value="ECO:0007669"/>
    <property type="project" value="UniProtKB-SubCell"/>
</dbReference>
<evidence type="ECO:0008006" key="8">
    <source>
        <dbReference type="Google" id="ProtNLM"/>
    </source>
</evidence>
<dbReference type="GO" id="GO:0060271">
    <property type="term" value="P:cilium assembly"/>
    <property type="evidence" value="ECO:0007669"/>
    <property type="project" value="TreeGrafter"/>
</dbReference>
<dbReference type="InterPro" id="IPR051841">
    <property type="entry name" value="MT-Golgi_org_protein"/>
</dbReference>
<evidence type="ECO:0000256" key="4">
    <source>
        <dbReference type="ARBA" id="ARBA00023054"/>
    </source>
</evidence>
<evidence type="ECO:0000256" key="1">
    <source>
        <dbReference type="ARBA" id="ARBA00004496"/>
    </source>
</evidence>
<dbReference type="PANTHER" id="PTHR18902:SF27">
    <property type="entry name" value="CENTROSOMAL PROTEIN OF 164 KDA"/>
    <property type="match status" value="1"/>
</dbReference>
<keyword evidence="4" id="KW-0175">Coiled coil</keyword>
<dbReference type="GO" id="GO:0005813">
    <property type="term" value="C:centrosome"/>
    <property type="evidence" value="ECO:0007669"/>
    <property type="project" value="TreeGrafter"/>
</dbReference>